<dbReference type="Proteomes" id="UP000075714">
    <property type="component" value="Unassembled WGS sequence"/>
</dbReference>
<gene>
    <name evidence="1" type="ORF">GPECTOR_15g347</name>
</gene>
<evidence type="ECO:0008006" key="3">
    <source>
        <dbReference type="Google" id="ProtNLM"/>
    </source>
</evidence>
<accession>A0A150GLF8</accession>
<organism evidence="1 2">
    <name type="scientific">Gonium pectorale</name>
    <name type="common">Green alga</name>
    <dbReference type="NCBI Taxonomy" id="33097"/>
    <lineage>
        <taxon>Eukaryota</taxon>
        <taxon>Viridiplantae</taxon>
        <taxon>Chlorophyta</taxon>
        <taxon>core chlorophytes</taxon>
        <taxon>Chlorophyceae</taxon>
        <taxon>CS clade</taxon>
        <taxon>Chlamydomonadales</taxon>
        <taxon>Volvocaceae</taxon>
        <taxon>Gonium</taxon>
    </lineage>
</organism>
<dbReference type="SUPFAM" id="SSF56112">
    <property type="entry name" value="Protein kinase-like (PK-like)"/>
    <property type="match status" value="1"/>
</dbReference>
<sequence>MLAASDQLNTYRWLCTSLLEDILVTPDHTYGRLVAACLLEDPRSRPTFADIVTHLMYEFHGISTEVGDTSDSVPLGSVQLHGSCTESGGPSGGAGSHG</sequence>
<dbReference type="InterPro" id="IPR011009">
    <property type="entry name" value="Kinase-like_dom_sf"/>
</dbReference>
<dbReference type="EMBL" id="LSYV01000016">
    <property type="protein sequence ID" value="KXZ50663.1"/>
    <property type="molecule type" value="Genomic_DNA"/>
</dbReference>
<comment type="caution">
    <text evidence="1">The sequence shown here is derived from an EMBL/GenBank/DDBJ whole genome shotgun (WGS) entry which is preliminary data.</text>
</comment>
<proteinExistence type="predicted"/>
<keyword evidence="2" id="KW-1185">Reference proteome</keyword>
<reference evidence="2" key="1">
    <citation type="journal article" date="2016" name="Nat. Commun.">
        <title>The Gonium pectorale genome demonstrates co-option of cell cycle regulation during the evolution of multicellularity.</title>
        <authorList>
            <person name="Hanschen E.R."/>
            <person name="Marriage T.N."/>
            <person name="Ferris P.J."/>
            <person name="Hamaji T."/>
            <person name="Toyoda A."/>
            <person name="Fujiyama A."/>
            <person name="Neme R."/>
            <person name="Noguchi H."/>
            <person name="Minakuchi Y."/>
            <person name="Suzuki M."/>
            <person name="Kawai-Toyooka H."/>
            <person name="Smith D.R."/>
            <person name="Sparks H."/>
            <person name="Anderson J."/>
            <person name="Bakaric R."/>
            <person name="Luria V."/>
            <person name="Karger A."/>
            <person name="Kirschner M.W."/>
            <person name="Durand P.M."/>
            <person name="Michod R.E."/>
            <person name="Nozaki H."/>
            <person name="Olson B.J."/>
        </authorList>
    </citation>
    <scope>NUCLEOTIDE SEQUENCE [LARGE SCALE GENOMIC DNA]</scope>
    <source>
        <strain evidence="2">NIES-2863</strain>
    </source>
</reference>
<name>A0A150GLF8_GONPE</name>
<dbReference type="AlphaFoldDB" id="A0A150GLF8"/>
<evidence type="ECO:0000313" key="2">
    <source>
        <dbReference type="Proteomes" id="UP000075714"/>
    </source>
</evidence>
<evidence type="ECO:0000313" key="1">
    <source>
        <dbReference type="EMBL" id="KXZ50663.1"/>
    </source>
</evidence>
<protein>
    <recommendedName>
        <fullName evidence="3">Protein kinase domain-containing protein</fullName>
    </recommendedName>
</protein>